<name>A0AAD9QFX4_ACRCE</name>
<accession>A0AAD9QFX4</accession>
<dbReference type="Gene3D" id="1.20.5.110">
    <property type="match status" value="1"/>
</dbReference>
<proteinExistence type="inferred from homology"/>
<dbReference type="GO" id="GO:0000149">
    <property type="term" value="F:SNARE binding"/>
    <property type="evidence" value="ECO:0007669"/>
    <property type="project" value="TreeGrafter"/>
</dbReference>
<keyword evidence="2" id="KW-0812">Transmembrane</keyword>
<dbReference type="GO" id="GO:0048278">
    <property type="term" value="P:vesicle docking"/>
    <property type="evidence" value="ECO:0007669"/>
    <property type="project" value="TreeGrafter"/>
</dbReference>
<keyword evidence="2" id="KW-1133">Transmembrane helix</keyword>
<dbReference type="SMART" id="SM00397">
    <property type="entry name" value="t_SNARE"/>
    <property type="match status" value="1"/>
</dbReference>
<organism evidence="4 5">
    <name type="scientific">Acropora cervicornis</name>
    <name type="common">Staghorn coral</name>
    <dbReference type="NCBI Taxonomy" id="6130"/>
    <lineage>
        <taxon>Eukaryota</taxon>
        <taxon>Metazoa</taxon>
        <taxon>Cnidaria</taxon>
        <taxon>Anthozoa</taxon>
        <taxon>Hexacorallia</taxon>
        <taxon>Scleractinia</taxon>
        <taxon>Astrocoeniina</taxon>
        <taxon>Acroporidae</taxon>
        <taxon>Acropora</taxon>
    </lineage>
</organism>
<dbReference type="PANTHER" id="PTHR19957">
    <property type="entry name" value="SYNTAXIN"/>
    <property type="match status" value="1"/>
</dbReference>
<dbReference type="Pfam" id="PF26585">
    <property type="entry name" value="STX17_N"/>
    <property type="match status" value="1"/>
</dbReference>
<reference evidence="4" key="1">
    <citation type="journal article" date="2023" name="G3 (Bethesda)">
        <title>Whole genome assembly and annotation of the endangered Caribbean coral Acropora cervicornis.</title>
        <authorList>
            <person name="Selwyn J.D."/>
            <person name="Vollmer S.V."/>
        </authorList>
    </citation>
    <scope>NUCLEOTIDE SEQUENCE</scope>
    <source>
        <strain evidence="4">K2</strain>
    </source>
</reference>
<feature type="domain" description="T-SNARE coiled-coil homology" evidence="3">
    <location>
        <begin position="177"/>
        <end position="228"/>
    </location>
</feature>
<dbReference type="AlphaFoldDB" id="A0AAD9QFX4"/>
<sequence>MASFDSPELSSGSLANLPKHPLRRFHPALHKFQVALPADLQRLQLHKVNMEKYYQTESWFELNKEQINAARTVQQIKAHMKEIEATRNQIQHSDLPRFDSQIKPIQEEVIVGVNSFREVQQMYTQQKIDKEPKRMPFAKSRNYENMTDLDVTESTSSSQLQIQSQLLAEENAQVSWDSLNKGLVELNELIHDFSGLVQEQQETIDSIENNIGHAQVNIEEGTKHLATANKLKAVAYPIIGAAVGGLCGGPVGLAVGLKAGAAVAVGGGVLGFFGGKYVKKRHSDATDIQLENLSSRREMAKYD</sequence>
<dbReference type="GO" id="GO:0006906">
    <property type="term" value="P:vesicle fusion"/>
    <property type="evidence" value="ECO:0007669"/>
    <property type="project" value="TreeGrafter"/>
</dbReference>
<dbReference type="Proteomes" id="UP001249851">
    <property type="component" value="Unassembled WGS sequence"/>
</dbReference>
<dbReference type="InterPro" id="IPR059001">
    <property type="entry name" value="STX17_N"/>
</dbReference>
<dbReference type="GO" id="GO:0005484">
    <property type="term" value="F:SNAP receptor activity"/>
    <property type="evidence" value="ECO:0007669"/>
    <property type="project" value="TreeGrafter"/>
</dbReference>
<gene>
    <name evidence="4" type="ORF">P5673_016906</name>
</gene>
<dbReference type="PANTHER" id="PTHR19957:SF139">
    <property type="entry name" value="SYNTAXIN-17"/>
    <property type="match status" value="1"/>
</dbReference>
<evidence type="ECO:0000313" key="5">
    <source>
        <dbReference type="Proteomes" id="UP001249851"/>
    </source>
</evidence>
<dbReference type="EMBL" id="JARQWQ010000036">
    <property type="protein sequence ID" value="KAK2560543.1"/>
    <property type="molecule type" value="Genomic_DNA"/>
</dbReference>
<keyword evidence="5" id="KW-1185">Reference proteome</keyword>
<dbReference type="GO" id="GO:0031201">
    <property type="term" value="C:SNARE complex"/>
    <property type="evidence" value="ECO:0007669"/>
    <property type="project" value="TreeGrafter"/>
</dbReference>
<feature type="transmembrane region" description="Helical" evidence="2">
    <location>
        <begin position="233"/>
        <end position="253"/>
    </location>
</feature>
<dbReference type="GO" id="GO:0012505">
    <property type="term" value="C:endomembrane system"/>
    <property type="evidence" value="ECO:0007669"/>
    <property type="project" value="TreeGrafter"/>
</dbReference>
<comment type="caution">
    <text evidence="4">The sequence shown here is derived from an EMBL/GenBank/DDBJ whole genome shotgun (WGS) entry which is preliminary data.</text>
</comment>
<dbReference type="SUPFAM" id="SSF47661">
    <property type="entry name" value="t-snare proteins"/>
    <property type="match status" value="1"/>
</dbReference>
<dbReference type="InterPro" id="IPR045242">
    <property type="entry name" value="Syntaxin"/>
</dbReference>
<dbReference type="InterPro" id="IPR000727">
    <property type="entry name" value="T_SNARE_dom"/>
</dbReference>
<reference evidence="4" key="2">
    <citation type="journal article" date="2023" name="Science">
        <title>Genomic signatures of disease resistance in endangered staghorn corals.</title>
        <authorList>
            <person name="Vollmer S.V."/>
            <person name="Selwyn J.D."/>
            <person name="Despard B.A."/>
            <person name="Roesel C.L."/>
        </authorList>
    </citation>
    <scope>NUCLEOTIDE SEQUENCE</scope>
    <source>
        <strain evidence="4">K2</strain>
    </source>
</reference>
<dbReference type="GO" id="GO:0006887">
    <property type="term" value="P:exocytosis"/>
    <property type="evidence" value="ECO:0007669"/>
    <property type="project" value="TreeGrafter"/>
</dbReference>
<keyword evidence="2" id="KW-0472">Membrane</keyword>
<dbReference type="GO" id="GO:0005886">
    <property type="term" value="C:plasma membrane"/>
    <property type="evidence" value="ECO:0007669"/>
    <property type="project" value="TreeGrafter"/>
</dbReference>
<evidence type="ECO:0000313" key="4">
    <source>
        <dbReference type="EMBL" id="KAK2560543.1"/>
    </source>
</evidence>
<evidence type="ECO:0000256" key="1">
    <source>
        <dbReference type="ARBA" id="ARBA00009063"/>
    </source>
</evidence>
<dbReference type="PROSITE" id="PS50192">
    <property type="entry name" value="T_SNARE"/>
    <property type="match status" value="1"/>
</dbReference>
<feature type="transmembrane region" description="Helical" evidence="2">
    <location>
        <begin position="259"/>
        <end position="278"/>
    </location>
</feature>
<evidence type="ECO:0000259" key="3">
    <source>
        <dbReference type="PROSITE" id="PS50192"/>
    </source>
</evidence>
<protein>
    <submittedName>
        <fullName evidence="4">Syntaxin-17</fullName>
    </submittedName>
</protein>
<dbReference type="InterPro" id="IPR010989">
    <property type="entry name" value="SNARE"/>
</dbReference>
<comment type="similarity">
    <text evidence="1">Belongs to the syntaxin family.</text>
</comment>
<dbReference type="GO" id="GO:0006886">
    <property type="term" value="P:intracellular protein transport"/>
    <property type="evidence" value="ECO:0007669"/>
    <property type="project" value="TreeGrafter"/>
</dbReference>
<evidence type="ECO:0000256" key="2">
    <source>
        <dbReference type="SAM" id="Phobius"/>
    </source>
</evidence>